<sequence length="200" mass="21719">FVARGNAANTEREVDRTSRAGCWLLAAGAVSGATAPKLRLQLPNLTWSYSTILWCPKGGLRQYCKRDHKYMYPGKESDEMGLKSVFDIAKMANSGSTFSSTKQICLQCCTAIFIFLCTRQPAPSAAAHPPWPPNHKLRSTLGGDPGTALYWYMYGAASMHTPHSSCAVDWRLRTGSALSTAIASLHYQAIDGRGNGNATL</sequence>
<name>A0A395N8T0_TRIAR</name>
<evidence type="ECO:0000313" key="1">
    <source>
        <dbReference type="EMBL" id="RFU72207.1"/>
    </source>
</evidence>
<feature type="non-terminal residue" evidence="1">
    <location>
        <position position="1"/>
    </location>
</feature>
<reference evidence="1 2" key="1">
    <citation type="journal article" date="2018" name="PLoS Pathog.">
        <title>Evolution of structural diversity of trichothecenes, a family of toxins produced by plant pathogenic and entomopathogenic fungi.</title>
        <authorList>
            <person name="Proctor R.H."/>
            <person name="McCormick S.P."/>
            <person name="Kim H.S."/>
            <person name="Cardoza R.E."/>
            <person name="Stanley A.M."/>
            <person name="Lindo L."/>
            <person name="Kelly A."/>
            <person name="Brown D.W."/>
            <person name="Lee T."/>
            <person name="Vaughan M.M."/>
            <person name="Alexander N.J."/>
            <person name="Busman M."/>
            <person name="Gutierrez S."/>
        </authorList>
    </citation>
    <scope>NUCLEOTIDE SEQUENCE [LARGE SCALE GENOMIC DNA]</scope>
    <source>
        <strain evidence="1 2">IBT 40837</strain>
    </source>
</reference>
<comment type="caution">
    <text evidence="1">The sequence shown here is derived from an EMBL/GenBank/DDBJ whole genome shotgun (WGS) entry which is preliminary data.</text>
</comment>
<organism evidence="1 2">
    <name type="scientific">Trichoderma arundinaceum</name>
    <dbReference type="NCBI Taxonomy" id="490622"/>
    <lineage>
        <taxon>Eukaryota</taxon>
        <taxon>Fungi</taxon>
        <taxon>Dikarya</taxon>
        <taxon>Ascomycota</taxon>
        <taxon>Pezizomycotina</taxon>
        <taxon>Sordariomycetes</taxon>
        <taxon>Hypocreomycetidae</taxon>
        <taxon>Hypocreales</taxon>
        <taxon>Hypocreaceae</taxon>
        <taxon>Trichoderma</taxon>
    </lineage>
</organism>
<evidence type="ECO:0000313" key="2">
    <source>
        <dbReference type="Proteomes" id="UP000266272"/>
    </source>
</evidence>
<accession>A0A395N8T0</accession>
<gene>
    <name evidence="1" type="ORF">TARUN_10054</name>
</gene>
<dbReference type="EMBL" id="PXOA01000928">
    <property type="protein sequence ID" value="RFU72207.1"/>
    <property type="molecule type" value="Genomic_DNA"/>
</dbReference>
<keyword evidence="2" id="KW-1185">Reference proteome</keyword>
<proteinExistence type="predicted"/>
<dbReference type="AlphaFoldDB" id="A0A395N8T0"/>
<protein>
    <submittedName>
        <fullName evidence="1">Uncharacterized protein</fullName>
    </submittedName>
</protein>
<dbReference type="Proteomes" id="UP000266272">
    <property type="component" value="Unassembled WGS sequence"/>
</dbReference>